<protein>
    <submittedName>
        <fullName evidence="2">Uncharacterized protein</fullName>
    </submittedName>
</protein>
<reference evidence="2 3" key="1">
    <citation type="submission" date="2024-11" db="EMBL/GenBank/DDBJ databases">
        <title>Chromosome-level genome assembly of the freshwater bivalve Anodonta woodiana.</title>
        <authorList>
            <person name="Chen X."/>
        </authorList>
    </citation>
    <scope>NUCLEOTIDE SEQUENCE [LARGE SCALE GENOMIC DNA]</scope>
    <source>
        <strain evidence="2">MN2024</strain>
        <tissue evidence="2">Gills</tissue>
    </source>
</reference>
<dbReference type="AlphaFoldDB" id="A0ABD3U0X1"/>
<feature type="compositionally biased region" description="Polar residues" evidence="1">
    <location>
        <begin position="73"/>
        <end position="85"/>
    </location>
</feature>
<evidence type="ECO:0000313" key="2">
    <source>
        <dbReference type="EMBL" id="KAL3843032.1"/>
    </source>
</evidence>
<organism evidence="2 3">
    <name type="scientific">Sinanodonta woodiana</name>
    <name type="common">Chinese pond mussel</name>
    <name type="synonym">Anodonta woodiana</name>
    <dbReference type="NCBI Taxonomy" id="1069815"/>
    <lineage>
        <taxon>Eukaryota</taxon>
        <taxon>Metazoa</taxon>
        <taxon>Spiralia</taxon>
        <taxon>Lophotrochozoa</taxon>
        <taxon>Mollusca</taxon>
        <taxon>Bivalvia</taxon>
        <taxon>Autobranchia</taxon>
        <taxon>Heteroconchia</taxon>
        <taxon>Palaeoheterodonta</taxon>
        <taxon>Unionida</taxon>
        <taxon>Unionoidea</taxon>
        <taxon>Unionidae</taxon>
        <taxon>Unioninae</taxon>
        <taxon>Sinanodonta</taxon>
    </lineage>
</organism>
<dbReference type="Proteomes" id="UP001634394">
    <property type="component" value="Unassembled WGS sequence"/>
</dbReference>
<keyword evidence="3" id="KW-1185">Reference proteome</keyword>
<feature type="compositionally biased region" description="Basic residues" evidence="1">
    <location>
        <begin position="90"/>
        <end position="99"/>
    </location>
</feature>
<name>A0ABD3U0X1_SINWO</name>
<proteinExistence type="predicted"/>
<feature type="compositionally biased region" description="Basic residues" evidence="1">
    <location>
        <begin position="23"/>
        <end position="34"/>
    </location>
</feature>
<dbReference type="EMBL" id="JBJQND010000017">
    <property type="protein sequence ID" value="KAL3843032.1"/>
    <property type="molecule type" value="Genomic_DNA"/>
</dbReference>
<comment type="caution">
    <text evidence="2">The sequence shown here is derived from an EMBL/GenBank/DDBJ whole genome shotgun (WGS) entry which is preliminary data.</text>
</comment>
<sequence>MGDFATFNIPSEQPVPIRTSTPKGKRTNKKRKMRSPASGEQETPMAQKPRKHKLEDSLPGEPLETTVISELTSTGTQLITQQETQENYKKKTGPRRRNHTGTMVPETIIINR</sequence>
<feature type="region of interest" description="Disordered" evidence="1">
    <location>
        <begin position="1"/>
        <end position="61"/>
    </location>
</feature>
<evidence type="ECO:0000256" key="1">
    <source>
        <dbReference type="SAM" id="MobiDB-lite"/>
    </source>
</evidence>
<gene>
    <name evidence="2" type="ORF">ACJMK2_020989</name>
</gene>
<evidence type="ECO:0000313" key="3">
    <source>
        <dbReference type="Proteomes" id="UP001634394"/>
    </source>
</evidence>
<feature type="region of interest" description="Disordered" evidence="1">
    <location>
        <begin position="73"/>
        <end position="112"/>
    </location>
</feature>
<accession>A0ABD3U0X1</accession>